<dbReference type="AlphaFoldDB" id="A0A9D4FMW9"/>
<sequence length="72" mass="8215">MNDEHVFDDADNLRVVYVLDVDFDSCFATVTPVAAVQEHDCNGFNTFDMCINTCKRRPHNCAHPGLNFPPWK</sequence>
<accession>A0A9D4FMW9</accession>
<reference evidence="1" key="2">
    <citation type="submission" date="2020-11" db="EMBL/GenBank/DDBJ databases">
        <authorList>
            <person name="McCartney M.A."/>
            <person name="Auch B."/>
            <person name="Kono T."/>
            <person name="Mallez S."/>
            <person name="Becker A."/>
            <person name="Gohl D.M."/>
            <person name="Silverstein K.A.T."/>
            <person name="Koren S."/>
            <person name="Bechman K.B."/>
            <person name="Herman A."/>
            <person name="Abrahante J.E."/>
            <person name="Garbe J."/>
        </authorList>
    </citation>
    <scope>NUCLEOTIDE SEQUENCE</scope>
    <source>
        <strain evidence="1">Duluth1</strain>
        <tissue evidence="1">Whole animal</tissue>
    </source>
</reference>
<proteinExistence type="predicted"/>
<evidence type="ECO:0000313" key="2">
    <source>
        <dbReference type="Proteomes" id="UP000828390"/>
    </source>
</evidence>
<dbReference type="Proteomes" id="UP000828390">
    <property type="component" value="Unassembled WGS sequence"/>
</dbReference>
<reference evidence="1" key="1">
    <citation type="journal article" date="2019" name="bioRxiv">
        <title>The Genome of the Zebra Mussel, Dreissena polymorpha: A Resource for Invasive Species Research.</title>
        <authorList>
            <person name="McCartney M.A."/>
            <person name="Auch B."/>
            <person name="Kono T."/>
            <person name="Mallez S."/>
            <person name="Zhang Y."/>
            <person name="Obille A."/>
            <person name="Becker A."/>
            <person name="Abrahante J.E."/>
            <person name="Garbe J."/>
            <person name="Badalamenti J.P."/>
            <person name="Herman A."/>
            <person name="Mangelson H."/>
            <person name="Liachko I."/>
            <person name="Sullivan S."/>
            <person name="Sone E.D."/>
            <person name="Koren S."/>
            <person name="Silverstein K.A.T."/>
            <person name="Beckman K.B."/>
            <person name="Gohl D.M."/>
        </authorList>
    </citation>
    <scope>NUCLEOTIDE SEQUENCE</scope>
    <source>
        <strain evidence="1">Duluth1</strain>
        <tissue evidence="1">Whole animal</tissue>
    </source>
</reference>
<comment type="caution">
    <text evidence="1">The sequence shown here is derived from an EMBL/GenBank/DDBJ whole genome shotgun (WGS) entry which is preliminary data.</text>
</comment>
<evidence type="ECO:0000313" key="1">
    <source>
        <dbReference type="EMBL" id="KAH3800519.1"/>
    </source>
</evidence>
<organism evidence="1 2">
    <name type="scientific">Dreissena polymorpha</name>
    <name type="common">Zebra mussel</name>
    <name type="synonym">Mytilus polymorpha</name>
    <dbReference type="NCBI Taxonomy" id="45954"/>
    <lineage>
        <taxon>Eukaryota</taxon>
        <taxon>Metazoa</taxon>
        <taxon>Spiralia</taxon>
        <taxon>Lophotrochozoa</taxon>
        <taxon>Mollusca</taxon>
        <taxon>Bivalvia</taxon>
        <taxon>Autobranchia</taxon>
        <taxon>Heteroconchia</taxon>
        <taxon>Euheterodonta</taxon>
        <taxon>Imparidentia</taxon>
        <taxon>Neoheterodontei</taxon>
        <taxon>Myida</taxon>
        <taxon>Dreissenoidea</taxon>
        <taxon>Dreissenidae</taxon>
        <taxon>Dreissena</taxon>
    </lineage>
</organism>
<protein>
    <submittedName>
        <fullName evidence="1">Uncharacterized protein</fullName>
    </submittedName>
</protein>
<name>A0A9D4FMW9_DREPO</name>
<gene>
    <name evidence="1" type="ORF">DPMN_154152</name>
</gene>
<keyword evidence="2" id="KW-1185">Reference proteome</keyword>
<dbReference type="EMBL" id="JAIWYP010000007">
    <property type="protein sequence ID" value="KAH3800519.1"/>
    <property type="molecule type" value="Genomic_DNA"/>
</dbReference>